<reference evidence="2" key="1">
    <citation type="submission" date="2016-10" db="EMBL/GenBank/DDBJ databases">
        <authorList>
            <person name="de Groot N.N."/>
        </authorList>
    </citation>
    <scope>NUCLEOTIDE SEQUENCE</scope>
</reference>
<dbReference type="PROSITE" id="PS50112">
    <property type="entry name" value="PAS"/>
    <property type="match status" value="1"/>
</dbReference>
<dbReference type="InterPro" id="IPR035965">
    <property type="entry name" value="PAS-like_dom_sf"/>
</dbReference>
<dbReference type="SMART" id="SM00091">
    <property type="entry name" value="PAS"/>
    <property type="match status" value="1"/>
</dbReference>
<protein>
    <submittedName>
        <fullName evidence="2">Two-component hybrid sensor and regulator</fullName>
    </submittedName>
</protein>
<dbReference type="Gene3D" id="3.30.450.20">
    <property type="entry name" value="PAS domain"/>
    <property type="match status" value="1"/>
</dbReference>
<accession>A0A1W1CI42</accession>
<proteinExistence type="predicted"/>
<dbReference type="Pfam" id="PF13426">
    <property type="entry name" value="PAS_9"/>
    <property type="match status" value="1"/>
</dbReference>
<dbReference type="EMBL" id="FPHF01000088">
    <property type="protein sequence ID" value="SFV65538.1"/>
    <property type="molecule type" value="Genomic_DNA"/>
</dbReference>
<sequence>MIYAIKESESRLNEQKFALNAHSIVAVTDITGKITYVNSKFEEISGYSKAELIGKNHRILNSKEQPQEYWKSMYADISNGLVWNDEIKNINKNGKRVLG</sequence>
<name>A0A1W1CI42_9ZZZZ</name>
<feature type="domain" description="PAS" evidence="1">
    <location>
        <begin position="25"/>
        <end position="56"/>
    </location>
</feature>
<dbReference type="AlphaFoldDB" id="A0A1W1CI42"/>
<dbReference type="InterPro" id="IPR000014">
    <property type="entry name" value="PAS"/>
</dbReference>
<dbReference type="CDD" id="cd00130">
    <property type="entry name" value="PAS"/>
    <property type="match status" value="1"/>
</dbReference>
<dbReference type="NCBIfam" id="TIGR00229">
    <property type="entry name" value="sensory_box"/>
    <property type="match status" value="1"/>
</dbReference>
<evidence type="ECO:0000313" key="2">
    <source>
        <dbReference type="EMBL" id="SFV65538.1"/>
    </source>
</evidence>
<dbReference type="SUPFAM" id="SSF55785">
    <property type="entry name" value="PYP-like sensor domain (PAS domain)"/>
    <property type="match status" value="1"/>
</dbReference>
<evidence type="ECO:0000259" key="1">
    <source>
        <dbReference type="PROSITE" id="PS50112"/>
    </source>
</evidence>
<organism evidence="2">
    <name type="scientific">hydrothermal vent metagenome</name>
    <dbReference type="NCBI Taxonomy" id="652676"/>
    <lineage>
        <taxon>unclassified sequences</taxon>
        <taxon>metagenomes</taxon>
        <taxon>ecological metagenomes</taxon>
    </lineage>
</organism>
<gene>
    <name evidence="2" type="ORF">MNB_SM-4-1131</name>
</gene>